<dbReference type="SMART" id="SM00385">
    <property type="entry name" value="CYCLIN"/>
    <property type="match status" value="2"/>
</dbReference>
<keyword evidence="10" id="KW-1185">Reference proteome</keyword>
<keyword evidence="4" id="KW-0131">Cell cycle</keyword>
<dbReference type="Gene3D" id="1.10.472.10">
    <property type="entry name" value="Cyclin-like"/>
    <property type="match status" value="2"/>
</dbReference>
<dbReference type="EMBL" id="JAKOGI010000412">
    <property type="protein sequence ID" value="KAJ8435451.1"/>
    <property type="molecule type" value="Genomic_DNA"/>
</dbReference>
<comment type="caution">
    <text evidence="9">The sequence shown here is derived from an EMBL/GenBank/DDBJ whole genome shotgun (WGS) entry which is preliminary data.</text>
</comment>
<dbReference type="SUPFAM" id="SSF47954">
    <property type="entry name" value="Cyclin-like"/>
    <property type="match status" value="2"/>
</dbReference>
<evidence type="ECO:0000313" key="10">
    <source>
        <dbReference type="Proteomes" id="UP001153076"/>
    </source>
</evidence>
<dbReference type="InterPro" id="IPR048258">
    <property type="entry name" value="Cyclins_cyclin-box"/>
</dbReference>
<dbReference type="InterPro" id="IPR006671">
    <property type="entry name" value="Cyclin_N"/>
</dbReference>
<sequence length="454" mass="50589">MASRPVVPQRARGHEAVGNGGIKQNNDAGGQGRNRKALNDIGNLVTLPQIEGKLQRPITRSFCAQLLANAQAAAENNKTKVGGPRVAEKVPVPKPAMVVQKKAVTSKPEPVEVIEISPDSHEVKQNQEEKEEKVNQNKGSDKSSVAKKKKNKYTTTALLAARSKAACGLSNKPKEPVVDIDASDVDNELAVVEYIEDIYTFYKEAENECRPHDYMESQPEINEKMRSILVDWLIEVHNRFELMPETLYLAINLVDRFLSMTTVPRRELQLVGIGAMLVACKYEEIWAPEVNDFVAISERAYSNEQILKMEKAILGKLEWYITVPTPYVFLTRYIKAAIPDAELENLVYFLAELALMSYGCSTSVSPSMVAAAAVYVARHTLNKTPVWTETLRHYTGFSESQLIDCAKTLVNLHSAAPGHKLQTVYKKYSQAERYVVALCSPANLSWLLRCHSLA</sequence>
<dbReference type="InterPro" id="IPR046965">
    <property type="entry name" value="Cyclin_A/B-like"/>
</dbReference>
<protein>
    <recommendedName>
        <fullName evidence="11">B-like cyclin</fullName>
    </recommendedName>
</protein>
<keyword evidence="2" id="KW-0132">Cell division</keyword>
<dbReference type="PANTHER" id="PTHR10177">
    <property type="entry name" value="CYCLINS"/>
    <property type="match status" value="1"/>
</dbReference>
<gene>
    <name evidence="9" type="ORF">Cgig2_012572</name>
</gene>
<accession>A0A9Q1QBK6</accession>
<comment type="similarity">
    <text evidence="1">Belongs to the cyclin family. Cyclin AB subfamily.</text>
</comment>
<dbReference type="PROSITE" id="PS00292">
    <property type="entry name" value="CYCLINS"/>
    <property type="match status" value="1"/>
</dbReference>
<evidence type="ECO:0000256" key="1">
    <source>
        <dbReference type="ARBA" id="ARBA00006955"/>
    </source>
</evidence>
<evidence type="ECO:0000256" key="2">
    <source>
        <dbReference type="ARBA" id="ARBA00022618"/>
    </source>
</evidence>
<dbReference type="CDD" id="cd20567">
    <property type="entry name" value="CYCLIN_AtCycB-like_rpt1"/>
    <property type="match status" value="1"/>
</dbReference>
<dbReference type="Pfam" id="PF02984">
    <property type="entry name" value="Cyclin_C"/>
    <property type="match status" value="1"/>
</dbReference>
<dbReference type="GO" id="GO:0044772">
    <property type="term" value="P:mitotic cell cycle phase transition"/>
    <property type="evidence" value="ECO:0007669"/>
    <property type="project" value="InterPro"/>
</dbReference>
<dbReference type="InterPro" id="IPR039361">
    <property type="entry name" value="Cyclin"/>
</dbReference>
<feature type="domain" description="Cyclin C-terminal" evidence="8">
    <location>
        <begin position="324"/>
        <end position="442"/>
    </location>
</feature>
<evidence type="ECO:0000259" key="8">
    <source>
        <dbReference type="SMART" id="SM01332"/>
    </source>
</evidence>
<dbReference type="OrthoDB" id="5590282at2759"/>
<feature type="domain" description="Cyclin-like" evidence="7">
    <location>
        <begin position="231"/>
        <end position="315"/>
    </location>
</feature>
<dbReference type="GO" id="GO:0051301">
    <property type="term" value="P:cell division"/>
    <property type="evidence" value="ECO:0007669"/>
    <property type="project" value="UniProtKB-KW"/>
</dbReference>
<feature type="domain" description="Cyclin-like" evidence="7">
    <location>
        <begin position="328"/>
        <end position="411"/>
    </location>
</feature>
<dbReference type="Pfam" id="PF00134">
    <property type="entry name" value="Cyclin_N"/>
    <property type="match status" value="1"/>
</dbReference>
<evidence type="ECO:0000256" key="5">
    <source>
        <dbReference type="RuleBase" id="RU000383"/>
    </source>
</evidence>
<reference evidence="9" key="1">
    <citation type="submission" date="2022-04" db="EMBL/GenBank/DDBJ databases">
        <title>Carnegiea gigantea Genome sequencing and assembly v2.</title>
        <authorList>
            <person name="Copetti D."/>
            <person name="Sanderson M.J."/>
            <person name="Burquez A."/>
            <person name="Wojciechowski M.F."/>
        </authorList>
    </citation>
    <scope>NUCLEOTIDE SEQUENCE</scope>
    <source>
        <strain evidence="9">SGP5-SGP5p</strain>
        <tissue evidence="9">Aerial part</tissue>
    </source>
</reference>
<dbReference type="FunFam" id="1.10.472.10:FF:000001">
    <property type="entry name" value="G2/mitotic-specific cyclin"/>
    <property type="match status" value="1"/>
</dbReference>
<organism evidence="9 10">
    <name type="scientific">Carnegiea gigantea</name>
    <dbReference type="NCBI Taxonomy" id="171969"/>
    <lineage>
        <taxon>Eukaryota</taxon>
        <taxon>Viridiplantae</taxon>
        <taxon>Streptophyta</taxon>
        <taxon>Embryophyta</taxon>
        <taxon>Tracheophyta</taxon>
        <taxon>Spermatophyta</taxon>
        <taxon>Magnoliopsida</taxon>
        <taxon>eudicotyledons</taxon>
        <taxon>Gunneridae</taxon>
        <taxon>Pentapetalae</taxon>
        <taxon>Caryophyllales</taxon>
        <taxon>Cactineae</taxon>
        <taxon>Cactaceae</taxon>
        <taxon>Cactoideae</taxon>
        <taxon>Echinocereeae</taxon>
        <taxon>Carnegiea</taxon>
    </lineage>
</organism>
<evidence type="ECO:0000256" key="3">
    <source>
        <dbReference type="ARBA" id="ARBA00023127"/>
    </source>
</evidence>
<evidence type="ECO:0008006" key="11">
    <source>
        <dbReference type="Google" id="ProtNLM"/>
    </source>
</evidence>
<evidence type="ECO:0000256" key="6">
    <source>
        <dbReference type="SAM" id="MobiDB-lite"/>
    </source>
</evidence>
<feature type="region of interest" description="Disordered" evidence="6">
    <location>
        <begin position="113"/>
        <end position="149"/>
    </location>
</feature>
<proteinExistence type="inferred from homology"/>
<dbReference type="GO" id="GO:0016538">
    <property type="term" value="F:cyclin-dependent protein serine/threonine kinase regulator activity"/>
    <property type="evidence" value="ECO:0007669"/>
    <property type="project" value="InterPro"/>
</dbReference>
<dbReference type="InterPro" id="IPR013763">
    <property type="entry name" value="Cyclin-like_dom"/>
</dbReference>
<evidence type="ECO:0000259" key="7">
    <source>
        <dbReference type="SMART" id="SM00385"/>
    </source>
</evidence>
<evidence type="ECO:0000313" key="9">
    <source>
        <dbReference type="EMBL" id="KAJ8435451.1"/>
    </source>
</evidence>
<dbReference type="Proteomes" id="UP001153076">
    <property type="component" value="Unassembled WGS sequence"/>
</dbReference>
<dbReference type="PIRSF" id="PIRSF001771">
    <property type="entry name" value="Cyclin_A_B_D_E"/>
    <property type="match status" value="1"/>
</dbReference>
<feature type="compositionally biased region" description="Basic and acidic residues" evidence="6">
    <location>
        <begin position="118"/>
        <end position="141"/>
    </location>
</feature>
<name>A0A9Q1QBK6_9CARY</name>
<feature type="region of interest" description="Disordered" evidence="6">
    <location>
        <begin position="1"/>
        <end position="35"/>
    </location>
</feature>
<evidence type="ECO:0000256" key="4">
    <source>
        <dbReference type="ARBA" id="ARBA00023306"/>
    </source>
</evidence>
<dbReference type="InterPro" id="IPR004367">
    <property type="entry name" value="Cyclin_C-dom"/>
</dbReference>
<keyword evidence="3 5" id="KW-0195">Cyclin</keyword>
<dbReference type="SMART" id="SM01332">
    <property type="entry name" value="Cyclin_C"/>
    <property type="match status" value="1"/>
</dbReference>
<dbReference type="AlphaFoldDB" id="A0A9Q1QBK6"/>
<dbReference type="InterPro" id="IPR036915">
    <property type="entry name" value="Cyclin-like_sf"/>
</dbReference>